<feature type="compositionally biased region" description="Polar residues" evidence="1">
    <location>
        <begin position="269"/>
        <end position="281"/>
    </location>
</feature>
<feature type="compositionally biased region" description="Low complexity" evidence="1">
    <location>
        <begin position="86"/>
        <end position="118"/>
    </location>
</feature>
<protein>
    <submittedName>
        <fullName evidence="2">Uncharacterized protein</fullName>
    </submittedName>
</protein>
<dbReference type="Proteomes" id="UP000756921">
    <property type="component" value="Unassembled WGS sequence"/>
</dbReference>
<name>A0A9P6GMS6_9PLEO</name>
<feature type="region of interest" description="Disordered" evidence="1">
    <location>
        <begin position="385"/>
        <end position="406"/>
    </location>
</feature>
<reference evidence="2" key="1">
    <citation type="journal article" date="2020" name="Mol. Plant Microbe Interact.">
        <title>Genome Sequence of the Biocontrol Agent Coniothyrium minitans strain Conio (IMI 134523).</title>
        <authorList>
            <person name="Patel D."/>
            <person name="Shittu T.A."/>
            <person name="Baroncelli R."/>
            <person name="Muthumeenakshi S."/>
            <person name="Osborne T.H."/>
            <person name="Janganan T.K."/>
            <person name="Sreenivasaprasad S."/>
        </authorList>
    </citation>
    <scope>NUCLEOTIDE SEQUENCE</scope>
    <source>
        <strain evidence="2">Conio</strain>
    </source>
</reference>
<keyword evidence="3" id="KW-1185">Reference proteome</keyword>
<evidence type="ECO:0000313" key="2">
    <source>
        <dbReference type="EMBL" id="KAF9737953.1"/>
    </source>
</evidence>
<feature type="region of interest" description="Disordered" evidence="1">
    <location>
        <begin position="77"/>
        <end position="175"/>
    </location>
</feature>
<feature type="region of interest" description="Disordered" evidence="1">
    <location>
        <begin position="269"/>
        <end position="301"/>
    </location>
</feature>
<evidence type="ECO:0000313" key="3">
    <source>
        <dbReference type="Proteomes" id="UP000756921"/>
    </source>
</evidence>
<comment type="caution">
    <text evidence="2">The sequence shown here is derived from an EMBL/GenBank/DDBJ whole genome shotgun (WGS) entry which is preliminary data.</text>
</comment>
<dbReference type="OrthoDB" id="3785702at2759"/>
<feature type="region of interest" description="Disordered" evidence="1">
    <location>
        <begin position="1"/>
        <end position="46"/>
    </location>
</feature>
<feature type="compositionally biased region" description="Polar residues" evidence="1">
    <location>
        <begin position="397"/>
        <end position="406"/>
    </location>
</feature>
<feature type="compositionally biased region" description="Basic and acidic residues" evidence="1">
    <location>
        <begin position="36"/>
        <end position="46"/>
    </location>
</feature>
<dbReference type="EMBL" id="WJXW01000003">
    <property type="protein sequence ID" value="KAF9737953.1"/>
    <property type="molecule type" value="Genomic_DNA"/>
</dbReference>
<organism evidence="2 3">
    <name type="scientific">Paraphaeosphaeria minitans</name>
    <dbReference type="NCBI Taxonomy" id="565426"/>
    <lineage>
        <taxon>Eukaryota</taxon>
        <taxon>Fungi</taxon>
        <taxon>Dikarya</taxon>
        <taxon>Ascomycota</taxon>
        <taxon>Pezizomycotina</taxon>
        <taxon>Dothideomycetes</taxon>
        <taxon>Pleosporomycetidae</taxon>
        <taxon>Pleosporales</taxon>
        <taxon>Massarineae</taxon>
        <taxon>Didymosphaeriaceae</taxon>
        <taxon>Paraphaeosphaeria</taxon>
    </lineage>
</organism>
<proteinExistence type="predicted"/>
<sequence>MAAQRKRQGSDSGKIRSSGNRTALTERPSIIQSHSKPTDTRVSDLEKALVKDPAEFPNAILEPAVYTSLHTNSHLDPHSFSTIQESLSSPRPSSRPPSLFGSSRPSRPSLASSLTSATFSVDVRPDRKENEASATCPSLRPSLKARLRSSPSSFKATRPSTHPSEFQNEPEQPEQPEKHFIDSIGMVIPGVCNRSRCENPRAHFVSHWRLCEPIEYTTALADHGITYFDYSRLVSALSNVLDDTSSNPKKRQRDTPWWRIMRFEASNTVGSLEQEGQQRSSSTRRQHIFGVGPEGQNAGDGQQAEDLNRLLEHVTSHWQRRGLPVVACVGSFSLFTPNRISEAFVQILHVPLETQPAKTYEPRDAARLSFIDPFAVAGSEERSVASPRPVVKRRSGSPHSAMSNGSHLYHHQQLQFRDRTRPWPLWPKAIPSRKREQMIANADRYGTGPHFRAWIRAGINSRTKCTSYAKYMIEKDDNPFINTRLEYVNPPAGESLMLGLIGTKDKSPSSVNMKYYEHNRRLECRRTIENGSRLRIVRFGFWNPLHPPHTAEMDALGLTREKYATIVREIEDIRQSTRPLYFSTCLNPRNKVRGRYTVDLLNKVIEYIRQINGEGRRVVWTIEKIPGVYDQGIGCGKQEWEISAWNGEDPLKLLIQLEKWGIIEKRLDLEDDD</sequence>
<evidence type="ECO:0000256" key="1">
    <source>
        <dbReference type="SAM" id="MobiDB-lite"/>
    </source>
</evidence>
<dbReference type="AlphaFoldDB" id="A0A9P6GMS6"/>
<feature type="compositionally biased region" description="Polar residues" evidence="1">
    <location>
        <begin position="149"/>
        <end position="164"/>
    </location>
</feature>
<gene>
    <name evidence="2" type="ORF">PMIN01_03236</name>
</gene>
<accession>A0A9P6GMS6</accession>